<dbReference type="InterPro" id="IPR038923">
    <property type="entry name" value="Centrobin"/>
</dbReference>
<accession>A0ABP0H3A1</accession>
<dbReference type="EMBL" id="CAWYQH010000174">
    <property type="protein sequence ID" value="CAK8698275.1"/>
    <property type="molecule type" value="Genomic_DNA"/>
</dbReference>
<evidence type="ECO:0000313" key="3">
    <source>
        <dbReference type="EMBL" id="CAK8698275.1"/>
    </source>
</evidence>
<feature type="region of interest" description="Disordered" evidence="2">
    <location>
        <begin position="458"/>
        <end position="482"/>
    </location>
</feature>
<proteinExistence type="predicted"/>
<dbReference type="PANTHER" id="PTHR34439:SF1">
    <property type="entry name" value="CENTROBIN"/>
    <property type="match status" value="1"/>
</dbReference>
<sequence>MLKMYQEVINSNCFLKHAFKVINKRNINTVEKYDLFESQTEQERKRCKEIQSSLSSTQQEVTRLEKLTEAQRTELESMNTQIEVLEAKHQADIRKMEAEHKIDVERQIMEKLSTVHEESHSNEARIREAHKKQVLDLMDGHKRELEAQCHRYEDELHRRDESMRRTLLENEKSLNEKLKSKSDGMRQLMLAKMQNLLQTHYNETLQIVGNTTGVTPQRSTASGSLTHSSMSFPDHSFLNSFGVQGMLSTHTRNGDGVTQRQVSNITHSQAVIPPSQLHSNPPTSISSLDLVKPTPSLPIFHKSAFSVAGSVAPSVTVPTLAKPVPGFSQLQSMPVINPDMQLAANTSIEEHEIEEEALPNLSLISSISHSTVASMQQKDRFLQPAPSNVTSNSAPLSAVQAIVNARETYQKTIDLPIEEVAIANSEDATKVSVQQAGEEDVRQLRLQHYVQRLLQRSPGDPLETVDSESPRQGEVMVTSEENKENGVSRIMQMTSHPTSILTQSINPQLKASPDLVPVKQDKSFNDPLRLPGLISMNIEKRPSALSKEKPNELKRCKSNVRFSQESVKDKPAAIAPNPVLDPGLGFTSYLSPAQMSEISQMLGLYSTSTTPSGETRLAAEHLLAYLRDQKTPVGGQSSVQPSVTSSPVADKKAKQVTKSSEKVLNAEAAMKNKVKSGATPTKSLPAWR</sequence>
<evidence type="ECO:0000256" key="1">
    <source>
        <dbReference type="SAM" id="Coils"/>
    </source>
</evidence>
<dbReference type="PANTHER" id="PTHR34439">
    <property type="entry name" value="CENTROBIN"/>
    <property type="match status" value="1"/>
</dbReference>
<gene>
    <name evidence="3" type="ORF">CVLEPA_LOCUS31726</name>
</gene>
<organism evidence="3 4">
    <name type="scientific">Clavelina lepadiformis</name>
    <name type="common">Light-bulb sea squirt</name>
    <name type="synonym">Ascidia lepadiformis</name>
    <dbReference type="NCBI Taxonomy" id="159417"/>
    <lineage>
        <taxon>Eukaryota</taxon>
        <taxon>Metazoa</taxon>
        <taxon>Chordata</taxon>
        <taxon>Tunicata</taxon>
        <taxon>Ascidiacea</taxon>
        <taxon>Aplousobranchia</taxon>
        <taxon>Clavelinidae</taxon>
        <taxon>Clavelina</taxon>
    </lineage>
</organism>
<feature type="compositionally biased region" description="Low complexity" evidence="2">
    <location>
        <begin position="632"/>
        <end position="648"/>
    </location>
</feature>
<keyword evidence="1" id="KW-0175">Coiled coil</keyword>
<feature type="coiled-coil region" evidence="1">
    <location>
        <begin position="47"/>
        <end position="88"/>
    </location>
</feature>
<keyword evidence="4" id="KW-1185">Reference proteome</keyword>
<protein>
    <recommendedName>
        <fullName evidence="5">Centrobin</fullName>
    </recommendedName>
</protein>
<feature type="coiled-coil region" evidence="1">
    <location>
        <begin position="135"/>
        <end position="162"/>
    </location>
</feature>
<name>A0ABP0H3A1_CLALP</name>
<evidence type="ECO:0000256" key="2">
    <source>
        <dbReference type="SAM" id="MobiDB-lite"/>
    </source>
</evidence>
<evidence type="ECO:0008006" key="5">
    <source>
        <dbReference type="Google" id="ProtNLM"/>
    </source>
</evidence>
<comment type="caution">
    <text evidence="3">The sequence shown here is derived from an EMBL/GenBank/DDBJ whole genome shotgun (WGS) entry which is preliminary data.</text>
</comment>
<dbReference type="Proteomes" id="UP001642483">
    <property type="component" value="Unassembled WGS sequence"/>
</dbReference>
<reference evidence="3 4" key="1">
    <citation type="submission" date="2024-02" db="EMBL/GenBank/DDBJ databases">
        <authorList>
            <person name="Daric V."/>
            <person name="Darras S."/>
        </authorList>
    </citation>
    <scope>NUCLEOTIDE SEQUENCE [LARGE SCALE GENOMIC DNA]</scope>
</reference>
<evidence type="ECO:0000313" key="4">
    <source>
        <dbReference type="Proteomes" id="UP001642483"/>
    </source>
</evidence>
<feature type="region of interest" description="Disordered" evidence="2">
    <location>
        <begin position="632"/>
        <end position="688"/>
    </location>
</feature>